<dbReference type="InterPro" id="IPR006638">
    <property type="entry name" value="Elp3/MiaA/NifB-like_rSAM"/>
</dbReference>
<comment type="cofactor">
    <cofactor evidence="1">
        <name>[4Fe-4S] cluster</name>
        <dbReference type="ChEBI" id="CHEBI:49883"/>
    </cofactor>
</comment>
<dbReference type="PANTHER" id="PTHR43409">
    <property type="entry name" value="ANAEROBIC MAGNESIUM-PROTOPORPHYRIN IX MONOMETHYL ESTER CYCLASE-RELATED"/>
    <property type="match status" value="1"/>
</dbReference>
<dbReference type="InterPro" id="IPR023404">
    <property type="entry name" value="rSAM_horseshoe"/>
</dbReference>
<keyword evidence="2" id="KW-0949">S-adenosyl-L-methionine</keyword>
<accession>A0ABU4VDS6</accession>
<keyword evidence="5" id="KW-0411">Iron-sulfur</keyword>
<dbReference type="InterPro" id="IPR058240">
    <property type="entry name" value="rSAM_sf"/>
</dbReference>
<feature type="domain" description="Radical SAM core" evidence="6">
    <location>
        <begin position="178"/>
        <end position="410"/>
    </location>
</feature>
<evidence type="ECO:0000313" key="8">
    <source>
        <dbReference type="Proteomes" id="UP001285352"/>
    </source>
</evidence>
<comment type="caution">
    <text evidence="7">The sequence shown here is derived from an EMBL/GenBank/DDBJ whole genome shotgun (WGS) entry which is preliminary data.</text>
</comment>
<gene>
    <name evidence="7" type="ORF">SK854_48105</name>
</gene>
<keyword evidence="3" id="KW-0479">Metal-binding</keyword>
<evidence type="ECO:0000256" key="4">
    <source>
        <dbReference type="ARBA" id="ARBA00023004"/>
    </source>
</evidence>
<dbReference type="PANTHER" id="PTHR43409:SF7">
    <property type="entry name" value="BLL1977 PROTEIN"/>
    <property type="match status" value="1"/>
</dbReference>
<evidence type="ECO:0000256" key="3">
    <source>
        <dbReference type="ARBA" id="ARBA00022723"/>
    </source>
</evidence>
<dbReference type="PROSITE" id="PS51918">
    <property type="entry name" value="RADICAL_SAM"/>
    <property type="match status" value="1"/>
</dbReference>
<dbReference type="SFLD" id="SFLDS00029">
    <property type="entry name" value="Radical_SAM"/>
    <property type="match status" value="1"/>
</dbReference>
<dbReference type="InterPro" id="IPR051198">
    <property type="entry name" value="BchE-like"/>
</dbReference>
<dbReference type="Pfam" id="PF04055">
    <property type="entry name" value="Radical_SAM"/>
    <property type="match status" value="1"/>
</dbReference>
<name>A0ABU4VDS6_9PSEU</name>
<dbReference type="SUPFAM" id="SSF102114">
    <property type="entry name" value="Radical SAM enzymes"/>
    <property type="match status" value="1"/>
</dbReference>
<keyword evidence="8" id="KW-1185">Reference proteome</keyword>
<dbReference type="SFLD" id="SFLDG01082">
    <property type="entry name" value="B12-binding_domain_containing"/>
    <property type="match status" value="1"/>
</dbReference>
<dbReference type="InterPro" id="IPR007197">
    <property type="entry name" value="rSAM"/>
</dbReference>
<reference evidence="7 8" key="1">
    <citation type="submission" date="2023-11" db="EMBL/GenBank/DDBJ databases">
        <title>Lentzea sokolovensis, sp. nov., Lentzea kristufkii, sp. nov., and Lentzea miocenensis, sp. nov., rare actinobacteria from Sokolov Coal Basin, Miocene lacustrine sediment, Czech Republic.</title>
        <authorList>
            <person name="Lara A."/>
            <person name="Kotroba L."/>
            <person name="Nouioui I."/>
            <person name="Neumann-Schaal M."/>
            <person name="Mast Y."/>
            <person name="Chronakova A."/>
        </authorList>
    </citation>
    <scope>NUCLEOTIDE SEQUENCE [LARGE SCALE GENOMIC DNA]</scope>
    <source>
        <strain evidence="7 8">BCCO 10_0061</strain>
    </source>
</reference>
<dbReference type="RefSeq" id="WP_319981892.1">
    <property type="nucleotide sequence ID" value="NZ_JAXAVU010000030.1"/>
</dbReference>
<dbReference type="EMBL" id="JAXAVU010000030">
    <property type="protein sequence ID" value="MDX8149951.1"/>
    <property type="molecule type" value="Genomic_DNA"/>
</dbReference>
<evidence type="ECO:0000256" key="5">
    <source>
        <dbReference type="ARBA" id="ARBA00023014"/>
    </source>
</evidence>
<evidence type="ECO:0000256" key="2">
    <source>
        <dbReference type="ARBA" id="ARBA00022691"/>
    </source>
</evidence>
<sequence length="427" mass="47569">ELCPPWGSIMSDSSCLIVSSYESELQPIAAASAVAALKREGLNVQAWDAHMFPDDRPEGPFDLVLLSVQQYAGLDRGIALLDWLQDPSVARQVVAFGQYAQMNSRAFMGRVDAIAMDEPERISKGLADLARGHAARHEIPGLFSRDGGKPRPPNSRMEWASPDRAAFPPITEYPAHNTKFGLMGNIEVSRGCHHKCTYCSVYGAYEGRFSPISVDAVVADALVLEEQGAEHFAFIDAEFFNSRKFGIEVVEAINATGRKPHTYEITTRVDHILQYPKEIKHLADLGLKVITSALEFPSDRILRIFDKGIDIDDTRRAIAAAEDLGVVLNPTFIPFTPWVTYEELLGFEDFLEETGLSRVAAPTVLQTRLLLFKGSPLLTSPWIEGVPLEDRGFYFEWTHSDPRVEELWQERRGEAVDVGEVRCCVKC</sequence>
<dbReference type="SMART" id="SM00729">
    <property type="entry name" value="Elp3"/>
    <property type="match status" value="1"/>
</dbReference>
<evidence type="ECO:0000259" key="6">
    <source>
        <dbReference type="PROSITE" id="PS51918"/>
    </source>
</evidence>
<evidence type="ECO:0000256" key="1">
    <source>
        <dbReference type="ARBA" id="ARBA00001966"/>
    </source>
</evidence>
<feature type="non-terminal residue" evidence="7">
    <location>
        <position position="1"/>
    </location>
</feature>
<dbReference type="Proteomes" id="UP001285352">
    <property type="component" value="Unassembled WGS sequence"/>
</dbReference>
<dbReference type="CDD" id="cd01335">
    <property type="entry name" value="Radical_SAM"/>
    <property type="match status" value="1"/>
</dbReference>
<keyword evidence="4" id="KW-0408">Iron</keyword>
<dbReference type="Gene3D" id="3.80.30.20">
    <property type="entry name" value="tm_1862 like domain"/>
    <property type="match status" value="1"/>
</dbReference>
<proteinExistence type="predicted"/>
<organism evidence="7 8">
    <name type="scientific">Lentzea sokolovensis</name>
    <dbReference type="NCBI Taxonomy" id="3095429"/>
    <lineage>
        <taxon>Bacteria</taxon>
        <taxon>Bacillati</taxon>
        <taxon>Actinomycetota</taxon>
        <taxon>Actinomycetes</taxon>
        <taxon>Pseudonocardiales</taxon>
        <taxon>Pseudonocardiaceae</taxon>
        <taxon>Lentzea</taxon>
    </lineage>
</organism>
<evidence type="ECO:0000313" key="7">
    <source>
        <dbReference type="EMBL" id="MDX8149951.1"/>
    </source>
</evidence>
<protein>
    <submittedName>
        <fullName evidence="7">Radical SAM protein</fullName>
    </submittedName>
</protein>